<proteinExistence type="predicted"/>
<evidence type="ECO:0000313" key="2">
    <source>
        <dbReference type="EMBL" id="KAJ1353919.1"/>
    </source>
</evidence>
<organism evidence="2 3">
    <name type="scientific">Parelaphostrongylus tenuis</name>
    <name type="common">Meningeal worm</name>
    <dbReference type="NCBI Taxonomy" id="148309"/>
    <lineage>
        <taxon>Eukaryota</taxon>
        <taxon>Metazoa</taxon>
        <taxon>Ecdysozoa</taxon>
        <taxon>Nematoda</taxon>
        <taxon>Chromadorea</taxon>
        <taxon>Rhabditida</taxon>
        <taxon>Rhabditina</taxon>
        <taxon>Rhabditomorpha</taxon>
        <taxon>Strongyloidea</taxon>
        <taxon>Metastrongylidae</taxon>
        <taxon>Parelaphostrongylus</taxon>
    </lineage>
</organism>
<reference evidence="2" key="1">
    <citation type="submission" date="2021-06" db="EMBL/GenBank/DDBJ databases">
        <title>Parelaphostrongylus tenuis whole genome reference sequence.</title>
        <authorList>
            <person name="Garwood T.J."/>
            <person name="Larsen P.A."/>
            <person name="Fountain-Jones N.M."/>
            <person name="Garbe J.R."/>
            <person name="Macchietto M.G."/>
            <person name="Kania S.A."/>
            <person name="Gerhold R.W."/>
            <person name="Richards J.E."/>
            <person name="Wolf T.M."/>
        </authorList>
    </citation>
    <scope>NUCLEOTIDE SEQUENCE</scope>
    <source>
        <strain evidence="2">MNPRO001-30</strain>
        <tissue evidence="2">Meninges</tissue>
    </source>
</reference>
<feature type="signal peptide" evidence="1">
    <location>
        <begin position="1"/>
        <end position="28"/>
    </location>
</feature>
<keyword evidence="1" id="KW-0732">Signal</keyword>
<gene>
    <name evidence="2" type="ORF">KIN20_010697</name>
</gene>
<evidence type="ECO:0000313" key="3">
    <source>
        <dbReference type="Proteomes" id="UP001196413"/>
    </source>
</evidence>
<dbReference type="EMBL" id="JAHQIW010001886">
    <property type="protein sequence ID" value="KAJ1353919.1"/>
    <property type="molecule type" value="Genomic_DNA"/>
</dbReference>
<sequence length="102" mass="11172">MNVLANMAKFQIHFFMILLMATLLTVLGCGVIPAASTRNFTVTSFTFPVVMVYSTAVDAPTRVPGIATNETVAKGFVERLVMQTMSAIWRPINASMICIRLT</sequence>
<evidence type="ECO:0000256" key="1">
    <source>
        <dbReference type="SAM" id="SignalP"/>
    </source>
</evidence>
<comment type="caution">
    <text evidence="2">The sequence shown here is derived from an EMBL/GenBank/DDBJ whole genome shotgun (WGS) entry which is preliminary data.</text>
</comment>
<keyword evidence="3" id="KW-1185">Reference proteome</keyword>
<dbReference type="Proteomes" id="UP001196413">
    <property type="component" value="Unassembled WGS sequence"/>
</dbReference>
<dbReference type="AlphaFoldDB" id="A0AAD5QLK0"/>
<accession>A0AAD5QLK0</accession>
<feature type="chain" id="PRO_5042084374" evidence="1">
    <location>
        <begin position="29"/>
        <end position="102"/>
    </location>
</feature>
<protein>
    <submittedName>
        <fullName evidence="2">Uncharacterized protein</fullName>
    </submittedName>
</protein>
<name>A0AAD5QLK0_PARTN</name>